<keyword evidence="2 5" id="KW-0812">Transmembrane</keyword>
<dbReference type="Gene3D" id="1.20.1560.10">
    <property type="entry name" value="ABC transporter type 1, transmembrane domain"/>
    <property type="match status" value="1"/>
</dbReference>
<comment type="caution">
    <text evidence="8">The sequence shown here is derived from an EMBL/GenBank/DDBJ whole genome shotgun (WGS) entry which is preliminary data.</text>
</comment>
<dbReference type="InterPro" id="IPR039421">
    <property type="entry name" value="Type_1_exporter"/>
</dbReference>
<feature type="domain" description="ABC transporter" evidence="6">
    <location>
        <begin position="310"/>
        <end position="546"/>
    </location>
</feature>
<evidence type="ECO:0000313" key="8">
    <source>
        <dbReference type="EMBL" id="GAA1869556.1"/>
    </source>
</evidence>
<feature type="transmembrane region" description="Helical" evidence="5">
    <location>
        <begin position="57"/>
        <end position="77"/>
    </location>
</feature>
<keyword evidence="8" id="KW-0547">Nucleotide-binding</keyword>
<keyword evidence="8" id="KW-0067">ATP-binding</keyword>
<feature type="transmembrane region" description="Helical" evidence="5">
    <location>
        <begin position="130"/>
        <end position="151"/>
    </location>
</feature>
<dbReference type="SUPFAM" id="SSF52540">
    <property type="entry name" value="P-loop containing nucleoside triphosphate hydrolases"/>
    <property type="match status" value="1"/>
</dbReference>
<dbReference type="InterPro" id="IPR003439">
    <property type="entry name" value="ABC_transporter-like_ATP-bd"/>
</dbReference>
<sequence>MSDPALLRRALRTRRRDLAAASALFSLHQLGEALVPVIIGATVGRAVDRGGVGAIAGWLAVLGADFLLLSMAFRFGARASVRARQHTAHQLRMWLTARVLRETGGADRLPGELLSRASSDAERAGAFAGFLARLVSAVVVLVGATVLLLLVDAVLGLTILGGTVVLLVAQSRVAALLQRRSAVEQGRQAQATALAADLIRGHRVLAGIGAEATAAASYAAASRDAVRAARHSASAQGLLGAVAALLTGLYLALVAAIGGRSALNGELGIGELVAALGLAQFVIGPMRGLSQANAAYARAVASVGRIREVLSSPDAVVAGSGTSAGPGLVELDRVRIGGVPLDVRIEAGSLTGIVCEDPATATALTGLLAREADPAAGEIRLDGRPLGSLSLADLRGRLLVSRHDTVLFPGTIGENLAALGGPVDRAVHAAFADQVLTTVAHGADTSVGDLGETLSGGQGQRIALARVLAADPPVLVLHDPTTAVDAATENLVAERVRDLRRGRTTVVVTTSPAWLSRCDQVIFEGRAGTHDDLLGERSDYAELVAR</sequence>
<dbReference type="Pfam" id="PF00664">
    <property type="entry name" value="ABC_membrane"/>
    <property type="match status" value="1"/>
</dbReference>
<dbReference type="Proteomes" id="UP001500449">
    <property type="component" value="Unassembled WGS sequence"/>
</dbReference>
<evidence type="ECO:0000256" key="4">
    <source>
        <dbReference type="ARBA" id="ARBA00023136"/>
    </source>
</evidence>
<dbReference type="PANTHER" id="PTHR43394">
    <property type="entry name" value="ATP-DEPENDENT PERMEASE MDL1, MITOCHONDRIAL"/>
    <property type="match status" value="1"/>
</dbReference>
<dbReference type="PROSITE" id="PS50929">
    <property type="entry name" value="ABC_TM1F"/>
    <property type="match status" value="1"/>
</dbReference>
<keyword evidence="9" id="KW-1185">Reference proteome</keyword>
<accession>A0ABN2NKQ1</accession>
<evidence type="ECO:0000259" key="6">
    <source>
        <dbReference type="PROSITE" id="PS50893"/>
    </source>
</evidence>
<organism evidence="8 9">
    <name type="scientific">Pseudonocardia ailaonensis</name>
    <dbReference type="NCBI Taxonomy" id="367279"/>
    <lineage>
        <taxon>Bacteria</taxon>
        <taxon>Bacillati</taxon>
        <taxon>Actinomycetota</taxon>
        <taxon>Actinomycetes</taxon>
        <taxon>Pseudonocardiales</taxon>
        <taxon>Pseudonocardiaceae</taxon>
        <taxon>Pseudonocardia</taxon>
    </lineage>
</organism>
<dbReference type="InterPro" id="IPR027417">
    <property type="entry name" value="P-loop_NTPase"/>
</dbReference>
<evidence type="ECO:0000256" key="3">
    <source>
        <dbReference type="ARBA" id="ARBA00022989"/>
    </source>
</evidence>
<evidence type="ECO:0000256" key="1">
    <source>
        <dbReference type="ARBA" id="ARBA00004651"/>
    </source>
</evidence>
<name>A0ABN2NKQ1_9PSEU</name>
<gene>
    <name evidence="8" type="ORF">GCM10009836_57680</name>
</gene>
<keyword evidence="3 5" id="KW-1133">Transmembrane helix</keyword>
<dbReference type="InterPro" id="IPR011527">
    <property type="entry name" value="ABC1_TM_dom"/>
</dbReference>
<keyword evidence="4 5" id="KW-0472">Membrane</keyword>
<feature type="domain" description="ABC transmembrane type-1" evidence="7">
    <location>
        <begin position="19"/>
        <end position="298"/>
    </location>
</feature>
<feature type="transmembrane region" description="Helical" evidence="5">
    <location>
        <begin position="157"/>
        <end position="177"/>
    </location>
</feature>
<evidence type="ECO:0000256" key="2">
    <source>
        <dbReference type="ARBA" id="ARBA00022692"/>
    </source>
</evidence>
<comment type="subcellular location">
    <subcellularLocation>
        <location evidence="1">Cell membrane</location>
        <topology evidence="1">Multi-pass membrane protein</topology>
    </subcellularLocation>
</comment>
<dbReference type="PROSITE" id="PS50893">
    <property type="entry name" value="ABC_TRANSPORTER_2"/>
    <property type="match status" value="1"/>
</dbReference>
<evidence type="ECO:0000313" key="9">
    <source>
        <dbReference type="Proteomes" id="UP001500449"/>
    </source>
</evidence>
<proteinExistence type="predicted"/>
<dbReference type="PANTHER" id="PTHR43394:SF1">
    <property type="entry name" value="ATP-BINDING CASSETTE SUB-FAMILY B MEMBER 10, MITOCHONDRIAL"/>
    <property type="match status" value="1"/>
</dbReference>
<dbReference type="Gene3D" id="3.40.50.300">
    <property type="entry name" value="P-loop containing nucleotide triphosphate hydrolases"/>
    <property type="match status" value="1"/>
</dbReference>
<evidence type="ECO:0000256" key="5">
    <source>
        <dbReference type="SAM" id="Phobius"/>
    </source>
</evidence>
<evidence type="ECO:0000259" key="7">
    <source>
        <dbReference type="PROSITE" id="PS50929"/>
    </source>
</evidence>
<dbReference type="Pfam" id="PF00005">
    <property type="entry name" value="ABC_tran"/>
    <property type="match status" value="1"/>
</dbReference>
<dbReference type="SUPFAM" id="SSF90123">
    <property type="entry name" value="ABC transporter transmembrane region"/>
    <property type="match status" value="1"/>
</dbReference>
<feature type="transmembrane region" description="Helical" evidence="5">
    <location>
        <begin position="237"/>
        <end position="257"/>
    </location>
</feature>
<dbReference type="InterPro" id="IPR036640">
    <property type="entry name" value="ABC1_TM_sf"/>
</dbReference>
<dbReference type="EMBL" id="BAAAQK010000024">
    <property type="protein sequence ID" value="GAA1869556.1"/>
    <property type="molecule type" value="Genomic_DNA"/>
</dbReference>
<protein>
    <submittedName>
        <fullName evidence="8">ABC transporter ATP-binding protein</fullName>
    </submittedName>
</protein>
<reference evidence="8 9" key="1">
    <citation type="journal article" date="2019" name="Int. J. Syst. Evol. Microbiol.">
        <title>The Global Catalogue of Microorganisms (GCM) 10K type strain sequencing project: providing services to taxonomists for standard genome sequencing and annotation.</title>
        <authorList>
            <consortium name="The Broad Institute Genomics Platform"/>
            <consortium name="The Broad Institute Genome Sequencing Center for Infectious Disease"/>
            <person name="Wu L."/>
            <person name="Ma J."/>
        </authorList>
    </citation>
    <scope>NUCLEOTIDE SEQUENCE [LARGE SCALE GENOMIC DNA]</scope>
    <source>
        <strain evidence="8 9">JCM 16009</strain>
    </source>
</reference>
<dbReference type="GO" id="GO:0005524">
    <property type="term" value="F:ATP binding"/>
    <property type="evidence" value="ECO:0007669"/>
    <property type="project" value="UniProtKB-KW"/>
</dbReference>